<accession>A0A918K891</accession>
<keyword evidence="1" id="KW-0732">Signal</keyword>
<name>A0A918K891_9GAMM</name>
<evidence type="ECO:0000256" key="1">
    <source>
        <dbReference type="SAM" id="SignalP"/>
    </source>
</evidence>
<dbReference type="EMBL" id="BMXR01000005">
    <property type="protein sequence ID" value="GGX54545.1"/>
    <property type="molecule type" value="Genomic_DNA"/>
</dbReference>
<dbReference type="RefSeq" id="WP_189608635.1">
    <property type="nucleotide sequence ID" value="NZ_BMXR01000005.1"/>
</dbReference>
<feature type="chain" id="PRO_5037528467" description="DUF3828 domain-containing protein" evidence="1">
    <location>
        <begin position="22"/>
        <end position="146"/>
    </location>
</feature>
<proteinExistence type="predicted"/>
<dbReference type="Proteomes" id="UP000626148">
    <property type="component" value="Unassembled WGS sequence"/>
</dbReference>
<evidence type="ECO:0008006" key="4">
    <source>
        <dbReference type="Google" id="ProtNLM"/>
    </source>
</evidence>
<sequence>MKLTYWFTLILLVGCASTPHSNTGFYETYKQYQSTVQDDYESATELITDRFMEVYNKEKLKTEPDRFFPYLEHFPTVVMNEEDVFESQDESSGCLTVVGTDNEGEPASISIQFVKAQGLWLMNAFEIGYYERRDWLPSEVVCPEVL</sequence>
<reference evidence="2" key="2">
    <citation type="submission" date="2020-09" db="EMBL/GenBank/DDBJ databases">
        <authorList>
            <person name="Sun Q."/>
            <person name="Kim S."/>
        </authorList>
    </citation>
    <scope>NUCLEOTIDE SEQUENCE</scope>
    <source>
        <strain evidence="2">KCTC 22169</strain>
    </source>
</reference>
<dbReference type="PROSITE" id="PS51257">
    <property type="entry name" value="PROKAR_LIPOPROTEIN"/>
    <property type="match status" value="1"/>
</dbReference>
<keyword evidence="3" id="KW-1185">Reference proteome</keyword>
<dbReference type="AlphaFoldDB" id="A0A918K891"/>
<feature type="signal peptide" evidence="1">
    <location>
        <begin position="1"/>
        <end position="21"/>
    </location>
</feature>
<evidence type="ECO:0000313" key="3">
    <source>
        <dbReference type="Proteomes" id="UP000626148"/>
    </source>
</evidence>
<gene>
    <name evidence="2" type="ORF">GCM10007392_22430</name>
</gene>
<protein>
    <recommendedName>
        <fullName evidence="4">DUF3828 domain-containing protein</fullName>
    </recommendedName>
</protein>
<reference evidence="2" key="1">
    <citation type="journal article" date="2014" name="Int. J. Syst. Evol. Microbiol.">
        <title>Complete genome sequence of Corynebacterium casei LMG S-19264T (=DSM 44701T), isolated from a smear-ripened cheese.</title>
        <authorList>
            <consortium name="US DOE Joint Genome Institute (JGI-PGF)"/>
            <person name="Walter F."/>
            <person name="Albersmeier A."/>
            <person name="Kalinowski J."/>
            <person name="Ruckert C."/>
        </authorList>
    </citation>
    <scope>NUCLEOTIDE SEQUENCE</scope>
    <source>
        <strain evidence="2">KCTC 22169</strain>
    </source>
</reference>
<evidence type="ECO:0000313" key="2">
    <source>
        <dbReference type="EMBL" id="GGX54545.1"/>
    </source>
</evidence>
<comment type="caution">
    <text evidence="2">The sequence shown here is derived from an EMBL/GenBank/DDBJ whole genome shotgun (WGS) entry which is preliminary data.</text>
</comment>
<organism evidence="2 3">
    <name type="scientific">Saccharospirillum salsuginis</name>
    <dbReference type="NCBI Taxonomy" id="418750"/>
    <lineage>
        <taxon>Bacteria</taxon>
        <taxon>Pseudomonadati</taxon>
        <taxon>Pseudomonadota</taxon>
        <taxon>Gammaproteobacteria</taxon>
        <taxon>Oceanospirillales</taxon>
        <taxon>Saccharospirillaceae</taxon>
        <taxon>Saccharospirillum</taxon>
    </lineage>
</organism>